<dbReference type="EMBL" id="JBFCZG010000003">
    <property type="protein sequence ID" value="KAL3424207.1"/>
    <property type="molecule type" value="Genomic_DNA"/>
</dbReference>
<name>A0ABR4PM89_9HELO</name>
<evidence type="ECO:0000256" key="2">
    <source>
        <dbReference type="SAM" id="Phobius"/>
    </source>
</evidence>
<sequence>MTRTFTTTTESQTWTFTSTYVTATTPQAPTLPTNTATTTSVIPKVGASDAPMPKIAATSTPTSGLTAPEIGGIIGAAVSLLFAILIATFFILRRLNLVIKLSKLSSSRKSRGKRHSRGSQPSSSATLYIDLDEISNDPFQITDPKPSRVSWRRPGPSDVYNPELGNTEISPPIFTSPFTPPTQPQTAQSYSRLPEFSSGRPTPPSGSNSPFKRMSMASKGYFEIGSRYDSVWRDQNLYFGRRSPREPRQEERNPSNASESSHVTRRPSQHVRNWSDVSDLSQQSNNSSEPAELEAGPDGDRRSSFQRALHGIGMGRIRRRSEPVYPTDAPPLLAQELREYPLEHIAEQRESLSIEYEDTPTQGLSNAQLRHLSVSGLQDAFHVEGMEADDKT</sequence>
<feature type="transmembrane region" description="Helical" evidence="2">
    <location>
        <begin position="70"/>
        <end position="92"/>
    </location>
</feature>
<organism evidence="3 4">
    <name type="scientific">Phlyctema vagabunda</name>
    <dbReference type="NCBI Taxonomy" id="108571"/>
    <lineage>
        <taxon>Eukaryota</taxon>
        <taxon>Fungi</taxon>
        <taxon>Dikarya</taxon>
        <taxon>Ascomycota</taxon>
        <taxon>Pezizomycotina</taxon>
        <taxon>Leotiomycetes</taxon>
        <taxon>Helotiales</taxon>
        <taxon>Dermateaceae</taxon>
        <taxon>Phlyctema</taxon>
    </lineage>
</organism>
<reference evidence="3 4" key="1">
    <citation type="submission" date="2024-06" db="EMBL/GenBank/DDBJ databases">
        <title>Complete genome of Phlyctema vagabunda strain 19-DSS-EL-015.</title>
        <authorList>
            <person name="Fiorenzani C."/>
        </authorList>
    </citation>
    <scope>NUCLEOTIDE SEQUENCE [LARGE SCALE GENOMIC DNA]</scope>
    <source>
        <strain evidence="3 4">19-DSS-EL-015</strain>
    </source>
</reference>
<evidence type="ECO:0000256" key="1">
    <source>
        <dbReference type="SAM" id="MobiDB-lite"/>
    </source>
</evidence>
<keyword evidence="2" id="KW-0812">Transmembrane</keyword>
<evidence type="ECO:0000313" key="4">
    <source>
        <dbReference type="Proteomes" id="UP001629113"/>
    </source>
</evidence>
<keyword evidence="4" id="KW-1185">Reference proteome</keyword>
<keyword evidence="2" id="KW-0472">Membrane</keyword>
<proteinExistence type="predicted"/>
<gene>
    <name evidence="3" type="ORF">PVAG01_03489</name>
</gene>
<protein>
    <submittedName>
        <fullName evidence="3">Uncharacterized protein</fullName>
    </submittedName>
</protein>
<dbReference type="Proteomes" id="UP001629113">
    <property type="component" value="Unassembled WGS sequence"/>
</dbReference>
<accession>A0ABR4PM89</accession>
<comment type="caution">
    <text evidence="3">The sequence shown here is derived from an EMBL/GenBank/DDBJ whole genome shotgun (WGS) entry which is preliminary data.</text>
</comment>
<feature type="region of interest" description="Disordered" evidence="1">
    <location>
        <begin position="242"/>
        <end position="304"/>
    </location>
</feature>
<evidence type="ECO:0000313" key="3">
    <source>
        <dbReference type="EMBL" id="KAL3424207.1"/>
    </source>
</evidence>
<feature type="compositionally biased region" description="Polar residues" evidence="1">
    <location>
        <begin position="270"/>
        <end position="289"/>
    </location>
</feature>
<keyword evidence="2" id="KW-1133">Transmembrane helix</keyword>
<feature type="region of interest" description="Disordered" evidence="1">
    <location>
        <begin position="137"/>
        <end position="213"/>
    </location>
</feature>
<feature type="compositionally biased region" description="Basic and acidic residues" evidence="1">
    <location>
        <begin position="243"/>
        <end position="253"/>
    </location>
</feature>